<reference evidence="2" key="1">
    <citation type="submission" date="2015-04" db="UniProtKB">
        <authorList>
            <consortium name="EnsemblPlants"/>
        </authorList>
    </citation>
    <scope>IDENTIFICATION</scope>
</reference>
<sequence length="122" mass="13305">MNHISGGGDTLLQCSQWVVEAAGLLTDLPRHGGGGGGGLGGGGQRGSTRARMPRRRRWGPARWSDRWQCLSWRANSLENIVPENLPRLSAHRRFNSITAAAERAPILGSLWMVMMTGKENTD</sequence>
<organism evidence="2">
    <name type="scientific">Oryza meridionalis</name>
    <dbReference type="NCBI Taxonomy" id="40149"/>
    <lineage>
        <taxon>Eukaryota</taxon>
        <taxon>Viridiplantae</taxon>
        <taxon>Streptophyta</taxon>
        <taxon>Embryophyta</taxon>
        <taxon>Tracheophyta</taxon>
        <taxon>Spermatophyta</taxon>
        <taxon>Magnoliopsida</taxon>
        <taxon>Liliopsida</taxon>
        <taxon>Poales</taxon>
        <taxon>Poaceae</taxon>
        <taxon>BOP clade</taxon>
        <taxon>Oryzoideae</taxon>
        <taxon>Oryzeae</taxon>
        <taxon>Oryzinae</taxon>
        <taxon>Oryza</taxon>
    </lineage>
</organism>
<name>A0A0E0E6S1_9ORYZ</name>
<proteinExistence type="predicted"/>
<accession>A0A0E0E6S1</accession>
<dbReference type="PANTHER" id="PTHR37210">
    <property type="entry name" value="EXPRESSED PROTEIN"/>
    <property type="match status" value="1"/>
</dbReference>
<dbReference type="Proteomes" id="UP000008021">
    <property type="component" value="Chromosome 7"/>
</dbReference>
<feature type="region of interest" description="Disordered" evidence="1">
    <location>
        <begin position="29"/>
        <end position="57"/>
    </location>
</feature>
<dbReference type="STRING" id="40149.A0A0E0E6S1"/>
<evidence type="ECO:0000313" key="2">
    <source>
        <dbReference type="EnsemblPlants" id="OMERI07G00060.1"/>
    </source>
</evidence>
<feature type="compositionally biased region" description="Gly residues" evidence="1">
    <location>
        <begin position="31"/>
        <end position="45"/>
    </location>
</feature>
<dbReference type="HOGENOM" id="CLU_2030444_0_0_1"/>
<reference evidence="2" key="2">
    <citation type="submission" date="2018-05" db="EMBL/GenBank/DDBJ databases">
        <title>OmerRS3 (Oryza meridionalis Reference Sequence Version 3).</title>
        <authorList>
            <person name="Zhang J."/>
            <person name="Kudrna D."/>
            <person name="Lee S."/>
            <person name="Talag J."/>
            <person name="Welchert J."/>
            <person name="Wing R.A."/>
        </authorList>
    </citation>
    <scope>NUCLEOTIDE SEQUENCE [LARGE SCALE GENOMIC DNA]</scope>
    <source>
        <strain evidence="2">cv. OR44</strain>
    </source>
</reference>
<dbReference type="InterPro" id="IPR053350">
    <property type="entry name" value="CV_Inducer"/>
</dbReference>
<protein>
    <submittedName>
        <fullName evidence="2">Uncharacterized protein</fullName>
    </submittedName>
</protein>
<keyword evidence="3" id="KW-1185">Reference proteome</keyword>
<evidence type="ECO:0000313" key="3">
    <source>
        <dbReference type="Proteomes" id="UP000008021"/>
    </source>
</evidence>
<dbReference type="PANTHER" id="PTHR37210:SF2">
    <property type="entry name" value="PROTEIN CHLOROPLAST VESICULATION"/>
    <property type="match status" value="1"/>
</dbReference>
<dbReference type="AlphaFoldDB" id="A0A0E0E6S1"/>
<dbReference type="EnsemblPlants" id="OMERI07G00060.1">
    <property type="protein sequence ID" value="OMERI07G00060.1"/>
    <property type="gene ID" value="OMERI07G00060"/>
</dbReference>
<dbReference type="Gramene" id="OMERI07G00060.1">
    <property type="protein sequence ID" value="OMERI07G00060.1"/>
    <property type="gene ID" value="OMERI07G00060"/>
</dbReference>
<evidence type="ECO:0000256" key="1">
    <source>
        <dbReference type="SAM" id="MobiDB-lite"/>
    </source>
</evidence>